<dbReference type="HOGENOM" id="CLU_3175383_0_0_1"/>
<gene>
    <name evidence="1" type="ORF">ANIA_11357</name>
</gene>
<evidence type="ECO:0000313" key="2">
    <source>
        <dbReference type="Proteomes" id="UP000000560"/>
    </source>
</evidence>
<evidence type="ECO:0000313" key="1">
    <source>
        <dbReference type="EMBL" id="CBF84326.1"/>
    </source>
</evidence>
<dbReference type="InParanoid" id="C8VHH6"/>
<dbReference type="EMBL" id="BN001306">
    <property type="protein sequence ID" value="CBF84326.1"/>
    <property type="molecule type" value="Genomic_DNA"/>
</dbReference>
<dbReference type="RefSeq" id="XP_050468577.1">
    <property type="nucleotide sequence ID" value="XM_050612686.1"/>
</dbReference>
<accession>C8VHH6</accession>
<reference evidence="2" key="2">
    <citation type="journal article" date="2009" name="Fungal Genet. Biol.">
        <title>The 2008 update of the Aspergillus nidulans genome annotation: a community effort.</title>
        <authorList>
            <person name="Wortman J.R."/>
            <person name="Gilsenan J.M."/>
            <person name="Joardar V."/>
            <person name="Deegan J."/>
            <person name="Clutterbuck J."/>
            <person name="Andersen M.R."/>
            <person name="Archer D."/>
            <person name="Bencina M."/>
            <person name="Braus G."/>
            <person name="Coutinho P."/>
            <person name="von Dohren H."/>
            <person name="Doonan J."/>
            <person name="Driessen A.J."/>
            <person name="Durek P."/>
            <person name="Espeso E."/>
            <person name="Fekete E."/>
            <person name="Flipphi M."/>
            <person name="Estrada C.G."/>
            <person name="Geysens S."/>
            <person name="Goldman G."/>
            <person name="de Groot P.W."/>
            <person name="Hansen K."/>
            <person name="Harris S.D."/>
            <person name="Heinekamp T."/>
            <person name="Helmstaedt K."/>
            <person name="Henrissat B."/>
            <person name="Hofmann G."/>
            <person name="Homan T."/>
            <person name="Horio T."/>
            <person name="Horiuchi H."/>
            <person name="James S."/>
            <person name="Jones M."/>
            <person name="Karaffa L."/>
            <person name="Karanyi Z."/>
            <person name="Kato M."/>
            <person name="Keller N."/>
            <person name="Kelly D.E."/>
            <person name="Kiel J.A."/>
            <person name="Kim J.M."/>
            <person name="van der Klei I.J."/>
            <person name="Klis F.M."/>
            <person name="Kovalchuk A."/>
            <person name="Krasevec N."/>
            <person name="Kubicek C.P."/>
            <person name="Liu B."/>
            <person name="Maccabe A."/>
            <person name="Meyer V."/>
            <person name="Mirabito P."/>
            <person name="Miskei M."/>
            <person name="Mos M."/>
            <person name="Mullins J."/>
            <person name="Nelson D.R."/>
            <person name="Nielsen J."/>
            <person name="Oakley B.R."/>
            <person name="Osmani S.A."/>
            <person name="Pakula T."/>
            <person name="Paszewski A."/>
            <person name="Paulsen I."/>
            <person name="Pilsyk S."/>
            <person name="Pocsi I."/>
            <person name="Punt P.J."/>
            <person name="Ram A.F."/>
            <person name="Ren Q."/>
            <person name="Robellet X."/>
            <person name="Robson G."/>
            <person name="Seiboth B."/>
            <person name="van Solingen P."/>
            <person name="Specht T."/>
            <person name="Sun J."/>
            <person name="Taheri-Talesh N."/>
            <person name="Takeshita N."/>
            <person name="Ussery D."/>
            <person name="vanKuyk P.A."/>
            <person name="Visser H."/>
            <person name="van de Vondervoort P.J."/>
            <person name="de Vries R.P."/>
            <person name="Walton J."/>
            <person name="Xiang X."/>
            <person name="Xiong Y."/>
            <person name="Zeng A.P."/>
            <person name="Brandt B.W."/>
            <person name="Cornell M.J."/>
            <person name="van den Hondel C.A."/>
            <person name="Visser J."/>
            <person name="Oliver S.G."/>
            <person name="Turner G."/>
        </authorList>
    </citation>
    <scope>GENOME REANNOTATION</scope>
    <source>
        <strain evidence="2">FGSC A4 / ATCC 38163 / CBS 112.46 / NRRL 194 / M139</strain>
    </source>
</reference>
<reference evidence="2" key="1">
    <citation type="journal article" date="2005" name="Nature">
        <title>Sequencing of Aspergillus nidulans and comparative analysis with A. fumigatus and A. oryzae.</title>
        <authorList>
            <person name="Galagan J.E."/>
            <person name="Calvo S.E."/>
            <person name="Cuomo C."/>
            <person name="Ma L.J."/>
            <person name="Wortman J.R."/>
            <person name="Batzoglou S."/>
            <person name="Lee S.I."/>
            <person name="Basturkmen M."/>
            <person name="Spevak C.C."/>
            <person name="Clutterbuck J."/>
            <person name="Kapitonov V."/>
            <person name="Jurka J."/>
            <person name="Scazzocchio C."/>
            <person name="Farman M."/>
            <person name="Butler J."/>
            <person name="Purcell S."/>
            <person name="Harris S."/>
            <person name="Braus G.H."/>
            <person name="Draht O."/>
            <person name="Busch S."/>
            <person name="D'Enfert C."/>
            <person name="Bouchier C."/>
            <person name="Goldman G.H."/>
            <person name="Bell-Pedersen D."/>
            <person name="Griffiths-Jones S."/>
            <person name="Doonan J.H."/>
            <person name="Yu J."/>
            <person name="Vienken K."/>
            <person name="Pain A."/>
            <person name="Freitag M."/>
            <person name="Selker E.U."/>
            <person name="Archer D.B."/>
            <person name="Penalva M.A."/>
            <person name="Oakley B.R."/>
            <person name="Momany M."/>
            <person name="Tanaka T."/>
            <person name="Kumagai T."/>
            <person name="Asai K."/>
            <person name="Machida M."/>
            <person name="Nierman W.C."/>
            <person name="Denning D.W."/>
            <person name="Caddick M."/>
            <person name="Hynes M."/>
            <person name="Paoletti M."/>
            <person name="Fischer R."/>
            <person name="Miller B."/>
            <person name="Dyer P."/>
            <person name="Sachs M.S."/>
            <person name="Osmani S.A."/>
            <person name="Birren B.W."/>
        </authorList>
    </citation>
    <scope>NUCLEOTIDE SEQUENCE [LARGE SCALE GENOMIC DNA]</scope>
    <source>
        <strain evidence="2">FGSC A4 / ATCC 38163 / CBS 112.46 / NRRL 194 / M139</strain>
    </source>
</reference>
<dbReference type="AlphaFoldDB" id="C8VHH6"/>
<sequence>MLACGVAWQVWLIINQKRIMISYVTYLQLLLIKAVQNSAKLDKQDII</sequence>
<dbReference type="Proteomes" id="UP000000560">
    <property type="component" value="Chromosome VI"/>
</dbReference>
<dbReference type="GeneID" id="74896957"/>
<organism evidence="1 2">
    <name type="scientific">Emericella nidulans (strain FGSC A4 / ATCC 38163 / CBS 112.46 / NRRL 194 / M139)</name>
    <name type="common">Aspergillus nidulans</name>
    <dbReference type="NCBI Taxonomy" id="227321"/>
    <lineage>
        <taxon>Eukaryota</taxon>
        <taxon>Fungi</taxon>
        <taxon>Dikarya</taxon>
        <taxon>Ascomycota</taxon>
        <taxon>Pezizomycotina</taxon>
        <taxon>Eurotiomycetes</taxon>
        <taxon>Eurotiomycetidae</taxon>
        <taxon>Eurotiales</taxon>
        <taxon>Aspergillaceae</taxon>
        <taxon>Aspergillus</taxon>
        <taxon>Aspergillus subgen. Nidulantes</taxon>
    </lineage>
</organism>
<proteinExistence type="predicted"/>
<protein>
    <submittedName>
        <fullName evidence="1">Uncharacterized protein</fullName>
    </submittedName>
</protein>
<dbReference type="KEGG" id="ani:ANIA_11357"/>
<keyword evidence="2" id="KW-1185">Reference proteome</keyword>
<name>C8VHH6_EMENI</name>